<keyword evidence="5" id="KW-1185">Reference proteome</keyword>
<dbReference type="Proteomes" id="UP000494211">
    <property type="component" value="Unassembled WGS sequence"/>
</dbReference>
<evidence type="ECO:0000313" key="3">
    <source>
        <dbReference type="EMBL" id="VWQ17305.1"/>
    </source>
</evidence>
<evidence type="ECO:0000313" key="2">
    <source>
        <dbReference type="EMBL" id="PAC74438.1"/>
    </source>
</evidence>
<comment type="caution">
    <text evidence="2">The sequence shown here is derived from an EMBL/GenBank/DDBJ whole genome shotgun (WGS) entry which is preliminary data.</text>
</comment>
<evidence type="ECO:0000313" key="5">
    <source>
        <dbReference type="Proteomes" id="UP000494211"/>
    </source>
</evidence>
<feature type="signal peptide" evidence="1">
    <location>
        <begin position="1"/>
        <end position="29"/>
    </location>
</feature>
<dbReference type="RefSeq" id="WP_039774669.1">
    <property type="nucleotide sequence ID" value="NZ_CABWJV010000001.1"/>
</dbReference>
<evidence type="ECO:0000256" key="1">
    <source>
        <dbReference type="SAM" id="SignalP"/>
    </source>
</evidence>
<evidence type="ECO:0000313" key="4">
    <source>
        <dbReference type="Proteomes" id="UP000216789"/>
    </source>
</evidence>
<organism evidence="2 4">
    <name type="scientific">Bifidobacterium pseudocatenulatum</name>
    <dbReference type="NCBI Taxonomy" id="28026"/>
    <lineage>
        <taxon>Bacteria</taxon>
        <taxon>Bacillati</taxon>
        <taxon>Actinomycetota</taxon>
        <taxon>Actinomycetes</taxon>
        <taxon>Bifidobacteriales</taxon>
        <taxon>Bifidobacteriaceae</taxon>
        <taxon>Bifidobacterium</taxon>
    </lineage>
</organism>
<dbReference type="AlphaFoldDB" id="A0A267WP77"/>
<reference evidence="2 4" key="1">
    <citation type="journal article" date="2017" name="ISME J.">
        <title>Unveiling bifidobacterial biogeography across the mammalian branch of the tree of life.</title>
        <authorList>
            <person name="Milani C."/>
            <person name="Mangifesta M."/>
            <person name="Mancabelli L."/>
            <person name="Lugli G.A."/>
            <person name="James K."/>
            <person name="Duranti S."/>
            <person name="Turroni F."/>
            <person name="Ferrario C."/>
            <person name="Ossiprandi M.C."/>
            <person name="van Sinderen D."/>
            <person name="Ventura M."/>
        </authorList>
    </citation>
    <scope>NUCLEOTIDE SEQUENCE [LARGE SCALE GENOMIC DNA]</scope>
    <source>
        <strain evidence="2 4">1E</strain>
    </source>
</reference>
<sequence length="203" mass="22169">MTIIKKRIVFFMMALLTGLLLTTAFQPFAQAVESPTISTPAAIQGLDEYISTSPTGAFTLNEDAALTDGYSQEAINMVEHQLFIMNDLSRSKNSVVDSTTLTVTIYQSSARARGVNKYIVHWNGLTERWMDSDNTKAYIRGLETGGNVSKFVPGWVGSMAKLYSASSIAQAKQAAKPGRGIIMFTQYSTTGTTTIPNIWYGAQ</sequence>
<feature type="chain" id="PRO_5044572128" description="DNRLRE domain-containing protein" evidence="1">
    <location>
        <begin position="30"/>
        <end position="203"/>
    </location>
</feature>
<reference evidence="3 5" key="2">
    <citation type="submission" date="2019-10" db="EMBL/GenBank/DDBJ databases">
        <authorList>
            <consortium name="Melissa Lawson"/>
            <person name="O'neill I."/>
        </authorList>
    </citation>
    <scope>NUCLEOTIDE SEQUENCE [LARGE SCALE GENOMIC DNA]</scope>
    <source>
        <strain evidence="3">LH_658</strain>
    </source>
</reference>
<dbReference type="Proteomes" id="UP000216789">
    <property type="component" value="Unassembled WGS sequence"/>
</dbReference>
<dbReference type="EMBL" id="MNLB01000001">
    <property type="protein sequence ID" value="PAC74438.1"/>
    <property type="molecule type" value="Genomic_DNA"/>
</dbReference>
<dbReference type="EMBL" id="CABWJV010000001">
    <property type="protein sequence ID" value="VWQ17305.1"/>
    <property type="molecule type" value="Genomic_DNA"/>
</dbReference>
<evidence type="ECO:0008006" key="6">
    <source>
        <dbReference type="Google" id="ProtNLM"/>
    </source>
</evidence>
<accession>A0A267WP77</accession>
<gene>
    <name evidence="3" type="ORF">BIFLH658_00971</name>
    <name evidence="2" type="ORF">BPS1E_0303</name>
</gene>
<name>A0A267WP77_BIFPS</name>
<protein>
    <recommendedName>
        <fullName evidence="6">DNRLRE domain-containing protein</fullName>
    </recommendedName>
</protein>
<keyword evidence="1" id="KW-0732">Signal</keyword>
<proteinExistence type="predicted"/>